<evidence type="ECO:0000313" key="14">
    <source>
        <dbReference type="Proteomes" id="UP000594454"/>
    </source>
</evidence>
<keyword evidence="3" id="KW-0813">Transport</keyword>
<dbReference type="OMA" id="RRWRWHH"/>
<dbReference type="PANTHER" id="PTHR14995">
    <property type="entry name" value="AMNIONLESS"/>
    <property type="match status" value="1"/>
</dbReference>
<comment type="subcellular location">
    <subcellularLocation>
        <location evidence="1">Cell membrane</location>
        <topology evidence="1">Single-pass type I membrane protein</topology>
    </subcellularLocation>
</comment>
<dbReference type="AlphaFoldDB" id="A0A7R8UG18"/>
<keyword evidence="6 12" id="KW-0732">Signal</keyword>
<evidence type="ECO:0000256" key="10">
    <source>
        <dbReference type="SAM" id="MobiDB-lite"/>
    </source>
</evidence>
<evidence type="ECO:0000256" key="4">
    <source>
        <dbReference type="ARBA" id="ARBA00022475"/>
    </source>
</evidence>
<protein>
    <recommendedName>
        <fullName evidence="2">Protein amnionless</fullName>
    </recommendedName>
</protein>
<keyword evidence="8 11" id="KW-1133">Transmembrane helix</keyword>
<feature type="signal peptide" evidence="12">
    <location>
        <begin position="1"/>
        <end position="21"/>
    </location>
</feature>
<evidence type="ECO:0000256" key="3">
    <source>
        <dbReference type="ARBA" id="ARBA00022448"/>
    </source>
</evidence>
<dbReference type="OrthoDB" id="1898221at2759"/>
<dbReference type="GO" id="GO:0015031">
    <property type="term" value="P:protein transport"/>
    <property type="evidence" value="ECO:0007669"/>
    <property type="project" value="UniProtKB-KW"/>
</dbReference>
<feature type="region of interest" description="Disordered" evidence="10">
    <location>
        <begin position="452"/>
        <end position="507"/>
    </location>
</feature>
<keyword evidence="9 11" id="KW-0472">Membrane</keyword>
<evidence type="ECO:0000256" key="9">
    <source>
        <dbReference type="ARBA" id="ARBA00023136"/>
    </source>
</evidence>
<dbReference type="PANTHER" id="PTHR14995:SF2">
    <property type="entry name" value="PROTEIN AMNIONLESS"/>
    <property type="match status" value="1"/>
</dbReference>
<feature type="chain" id="PRO_5030623478" description="Protein amnionless" evidence="12">
    <location>
        <begin position="22"/>
        <end position="507"/>
    </location>
</feature>
<evidence type="ECO:0000256" key="6">
    <source>
        <dbReference type="ARBA" id="ARBA00022729"/>
    </source>
</evidence>
<sequence length="507" mass="57114">MAATLPVVIVLICLMAGFTKSQYKLSHRTFSLQSDNVPAEIPCSSDKLKFPSNFDAVVQLPLSVSTKGIILPMDGALILPEGSALQFLPENHKNCRGKDVVSPLITQPVRINWFDSKTWKNLPDQELQSIPDVERIPCSGDTISMTVKRATSVDLDSARSLSHGNFYLDGREVSSVELQKFFKTELGQFMFKWADSTKVEAESSSVCGCHDERYTLEFQLRVCSELTEECPIPKCFNPIVPLGFCCEICGAAFRMYISDCSKFDQAGFERQIKELSKQMNFENKIFGYGSLIRENNRTFYQYIVTDSGDYNENSVRFVKEMQKKFTSGNREIFHSGMFYAPNSGFSIWTIIVSTFFVVVTFFLILYAHYERNIFSSGPFPSWLVFNRHRIFHSPFVFARFENNPVADVEVTESVVVGLEQGRVREDQEASATGTTTSFHNPMFCEKEIKQAETMKSSTPDAGKGSASKDDKQSTFTDSGHQMEELKDEDDGEEMVEVDLGSEISSGE</sequence>
<dbReference type="InParanoid" id="A0A7R8UG18"/>
<dbReference type="Pfam" id="PF14828">
    <property type="entry name" value="Amnionless"/>
    <property type="match status" value="1"/>
</dbReference>
<keyword evidence="4" id="KW-1003">Cell membrane</keyword>
<keyword evidence="7" id="KW-0653">Protein transport</keyword>
<evidence type="ECO:0000256" key="1">
    <source>
        <dbReference type="ARBA" id="ARBA00004251"/>
    </source>
</evidence>
<accession>A0A7R8UG18</accession>
<dbReference type="Proteomes" id="UP000594454">
    <property type="component" value="Chromosome 1"/>
</dbReference>
<organism evidence="13 14">
    <name type="scientific">Hermetia illucens</name>
    <name type="common">Black soldier fly</name>
    <dbReference type="NCBI Taxonomy" id="343691"/>
    <lineage>
        <taxon>Eukaryota</taxon>
        <taxon>Metazoa</taxon>
        <taxon>Ecdysozoa</taxon>
        <taxon>Arthropoda</taxon>
        <taxon>Hexapoda</taxon>
        <taxon>Insecta</taxon>
        <taxon>Pterygota</taxon>
        <taxon>Neoptera</taxon>
        <taxon>Endopterygota</taxon>
        <taxon>Diptera</taxon>
        <taxon>Brachycera</taxon>
        <taxon>Stratiomyomorpha</taxon>
        <taxon>Stratiomyidae</taxon>
        <taxon>Hermetiinae</taxon>
        <taxon>Hermetia</taxon>
    </lineage>
</organism>
<gene>
    <name evidence="13" type="ORF">HERILL_LOCUS3101</name>
</gene>
<evidence type="ECO:0000256" key="12">
    <source>
        <dbReference type="SAM" id="SignalP"/>
    </source>
</evidence>
<keyword evidence="5 11" id="KW-0812">Transmembrane</keyword>
<dbReference type="InterPro" id="IPR026112">
    <property type="entry name" value="AMN"/>
</dbReference>
<name>A0A7R8UG18_HERIL</name>
<evidence type="ECO:0000313" key="13">
    <source>
        <dbReference type="EMBL" id="CAD7079914.1"/>
    </source>
</evidence>
<reference evidence="13 14" key="1">
    <citation type="submission" date="2020-11" db="EMBL/GenBank/DDBJ databases">
        <authorList>
            <person name="Wallbank WR R."/>
            <person name="Pardo Diaz C."/>
            <person name="Kozak K."/>
            <person name="Martin S."/>
            <person name="Jiggins C."/>
            <person name="Moest M."/>
            <person name="Warren A I."/>
            <person name="Generalovic N T."/>
            <person name="Byers J.R.P. K."/>
            <person name="Montejo-Kovacevich G."/>
            <person name="Yen C E."/>
        </authorList>
    </citation>
    <scope>NUCLEOTIDE SEQUENCE [LARGE SCALE GENOMIC DNA]</scope>
</reference>
<dbReference type="GO" id="GO:0016324">
    <property type="term" value="C:apical plasma membrane"/>
    <property type="evidence" value="ECO:0007669"/>
    <property type="project" value="TreeGrafter"/>
</dbReference>
<evidence type="ECO:0000256" key="7">
    <source>
        <dbReference type="ARBA" id="ARBA00022927"/>
    </source>
</evidence>
<keyword evidence="14" id="KW-1185">Reference proteome</keyword>
<feature type="compositionally biased region" description="Acidic residues" evidence="10">
    <location>
        <begin position="485"/>
        <end position="496"/>
    </location>
</feature>
<dbReference type="GO" id="GO:0030139">
    <property type="term" value="C:endocytic vesicle"/>
    <property type="evidence" value="ECO:0007669"/>
    <property type="project" value="TreeGrafter"/>
</dbReference>
<evidence type="ECO:0000256" key="8">
    <source>
        <dbReference type="ARBA" id="ARBA00022989"/>
    </source>
</evidence>
<evidence type="ECO:0000256" key="11">
    <source>
        <dbReference type="SAM" id="Phobius"/>
    </source>
</evidence>
<evidence type="ECO:0000256" key="2">
    <source>
        <dbReference type="ARBA" id="ARBA00021200"/>
    </source>
</evidence>
<proteinExistence type="predicted"/>
<dbReference type="EMBL" id="LR899009">
    <property type="protein sequence ID" value="CAD7079914.1"/>
    <property type="molecule type" value="Genomic_DNA"/>
</dbReference>
<feature type="transmembrane region" description="Helical" evidence="11">
    <location>
        <begin position="345"/>
        <end position="366"/>
    </location>
</feature>
<evidence type="ECO:0000256" key="5">
    <source>
        <dbReference type="ARBA" id="ARBA00022692"/>
    </source>
</evidence>
<dbReference type="GO" id="GO:0006898">
    <property type="term" value="P:receptor-mediated endocytosis"/>
    <property type="evidence" value="ECO:0007669"/>
    <property type="project" value="TreeGrafter"/>
</dbReference>